<keyword evidence="2" id="KW-1185">Reference proteome</keyword>
<gene>
    <name evidence="1" type="ORF">BC781_11218</name>
</gene>
<proteinExistence type="predicted"/>
<dbReference type="AlphaFoldDB" id="A0A315YWA5"/>
<reference evidence="1 2" key="1">
    <citation type="submission" date="2018-03" db="EMBL/GenBank/DDBJ databases">
        <title>Genomic Encyclopedia of Archaeal and Bacterial Type Strains, Phase II (KMG-II): from individual species to whole genera.</title>
        <authorList>
            <person name="Goeker M."/>
        </authorList>
    </citation>
    <scope>NUCLEOTIDE SEQUENCE [LARGE SCALE GENOMIC DNA]</scope>
    <source>
        <strain evidence="1 2">DSM 28229</strain>
    </source>
</reference>
<dbReference type="RefSeq" id="WP_109623157.1">
    <property type="nucleotide sequence ID" value="NZ_QGDO01000012.1"/>
</dbReference>
<organism evidence="1 2">
    <name type="scientific">Sediminitomix flava</name>
    <dbReference type="NCBI Taxonomy" id="379075"/>
    <lineage>
        <taxon>Bacteria</taxon>
        <taxon>Pseudomonadati</taxon>
        <taxon>Bacteroidota</taxon>
        <taxon>Cytophagia</taxon>
        <taxon>Cytophagales</taxon>
        <taxon>Flammeovirgaceae</taxon>
        <taxon>Sediminitomix</taxon>
    </lineage>
</organism>
<protein>
    <submittedName>
        <fullName evidence="1">Uncharacterized protein</fullName>
    </submittedName>
</protein>
<dbReference type="Proteomes" id="UP000245535">
    <property type="component" value="Unassembled WGS sequence"/>
</dbReference>
<evidence type="ECO:0000313" key="2">
    <source>
        <dbReference type="Proteomes" id="UP000245535"/>
    </source>
</evidence>
<evidence type="ECO:0000313" key="1">
    <source>
        <dbReference type="EMBL" id="PWJ33671.1"/>
    </source>
</evidence>
<name>A0A315YWA5_SEDFL</name>
<accession>A0A315YWA5</accession>
<comment type="caution">
    <text evidence="1">The sequence shown here is derived from an EMBL/GenBank/DDBJ whole genome shotgun (WGS) entry which is preliminary data.</text>
</comment>
<dbReference type="EMBL" id="QGDO01000012">
    <property type="protein sequence ID" value="PWJ33671.1"/>
    <property type="molecule type" value="Genomic_DNA"/>
</dbReference>
<dbReference type="PROSITE" id="PS51257">
    <property type="entry name" value="PROKAR_LIPOPROTEIN"/>
    <property type="match status" value="1"/>
</dbReference>
<sequence length="125" mass="14343">MKNHFLTIFTLFILSSCQDKNLDIPQSAQDDDLKIAQTKNEPSSSPFLLYILDGNEYYLKEKDDRNATVKLTLRSEYIKSRKIDPKDTTAIQPYLKYSSNAKNGIRILEATGAEFDSSLFIRIDQ</sequence>